<dbReference type="Proteomes" id="UP000654075">
    <property type="component" value="Unassembled WGS sequence"/>
</dbReference>
<evidence type="ECO:0000313" key="2">
    <source>
        <dbReference type="EMBL" id="CAE8591019.1"/>
    </source>
</evidence>
<feature type="region of interest" description="Disordered" evidence="1">
    <location>
        <begin position="52"/>
        <end position="83"/>
    </location>
</feature>
<gene>
    <name evidence="2" type="ORF">PGLA1383_LOCUS9715</name>
</gene>
<feature type="region of interest" description="Disordered" evidence="1">
    <location>
        <begin position="1"/>
        <end position="40"/>
    </location>
</feature>
<reference evidence="2" key="1">
    <citation type="submission" date="2021-02" db="EMBL/GenBank/DDBJ databases">
        <authorList>
            <person name="Dougan E. K."/>
            <person name="Rhodes N."/>
            <person name="Thang M."/>
            <person name="Chan C."/>
        </authorList>
    </citation>
    <scope>NUCLEOTIDE SEQUENCE</scope>
</reference>
<feature type="compositionally biased region" description="Low complexity" evidence="1">
    <location>
        <begin position="134"/>
        <end position="158"/>
    </location>
</feature>
<comment type="caution">
    <text evidence="2">The sequence shown here is derived from an EMBL/GenBank/DDBJ whole genome shotgun (WGS) entry which is preliminary data.</text>
</comment>
<name>A0A813DXD4_POLGL</name>
<evidence type="ECO:0000256" key="1">
    <source>
        <dbReference type="SAM" id="MobiDB-lite"/>
    </source>
</evidence>
<organism evidence="2 3">
    <name type="scientific">Polarella glacialis</name>
    <name type="common">Dinoflagellate</name>
    <dbReference type="NCBI Taxonomy" id="89957"/>
    <lineage>
        <taxon>Eukaryota</taxon>
        <taxon>Sar</taxon>
        <taxon>Alveolata</taxon>
        <taxon>Dinophyceae</taxon>
        <taxon>Suessiales</taxon>
        <taxon>Suessiaceae</taxon>
        <taxon>Polarella</taxon>
    </lineage>
</organism>
<dbReference type="AlphaFoldDB" id="A0A813DXD4"/>
<protein>
    <submittedName>
        <fullName evidence="2">Uncharacterized protein</fullName>
    </submittedName>
</protein>
<dbReference type="EMBL" id="CAJNNV010004636">
    <property type="protein sequence ID" value="CAE8591019.1"/>
    <property type="molecule type" value="Genomic_DNA"/>
</dbReference>
<keyword evidence="3" id="KW-1185">Reference proteome</keyword>
<feature type="compositionally biased region" description="Basic and acidic residues" evidence="1">
    <location>
        <begin position="62"/>
        <end position="77"/>
    </location>
</feature>
<evidence type="ECO:0000313" key="3">
    <source>
        <dbReference type="Proteomes" id="UP000654075"/>
    </source>
</evidence>
<proteinExistence type="predicted"/>
<sequence length="266" mass="29771">MGSSSSIEGKADRSTTTFAQVAPLDVQEPPRPKKAKRASAWQRSTIFLTRRKVAASPVQKAAWDDHGQSKQKEHKEVDEEEEGIEAVLSIRLLSKATMRAMVRTNRKGSELGHKAHDECYDQSRMGTAPPSRDNSNNNNNNHNNNNNNHNNNSNNNSSEKNGPPQEPDAKTSQQRKSKVPREGDVLSLEERNMFHNMKIVPEPLNLLNFNSYKFNPTRADLKRGHPIPPCSPTHKNYIKHLIKKPISLPEVPACVSGPDSLPPRKV</sequence>
<feature type="region of interest" description="Disordered" evidence="1">
    <location>
        <begin position="120"/>
        <end position="185"/>
    </location>
</feature>
<accession>A0A813DXD4</accession>